<dbReference type="Proteomes" id="UP001066276">
    <property type="component" value="Chromosome 5"/>
</dbReference>
<dbReference type="EMBL" id="JANPWB010000009">
    <property type="protein sequence ID" value="KAJ1153284.1"/>
    <property type="molecule type" value="Genomic_DNA"/>
</dbReference>
<reference evidence="1" key="1">
    <citation type="journal article" date="2022" name="bioRxiv">
        <title>Sequencing and chromosome-scale assembly of the giantPleurodeles waltlgenome.</title>
        <authorList>
            <person name="Brown T."/>
            <person name="Elewa A."/>
            <person name="Iarovenko S."/>
            <person name="Subramanian E."/>
            <person name="Araus A.J."/>
            <person name="Petzold A."/>
            <person name="Susuki M."/>
            <person name="Suzuki K.-i.T."/>
            <person name="Hayashi T."/>
            <person name="Toyoda A."/>
            <person name="Oliveira C."/>
            <person name="Osipova E."/>
            <person name="Leigh N.D."/>
            <person name="Simon A."/>
            <person name="Yun M.H."/>
        </authorList>
    </citation>
    <scope>NUCLEOTIDE SEQUENCE</scope>
    <source>
        <strain evidence="1">20211129_DDA</strain>
        <tissue evidence="1">Liver</tissue>
    </source>
</reference>
<proteinExistence type="predicted"/>
<evidence type="ECO:0000313" key="1">
    <source>
        <dbReference type="EMBL" id="KAJ1153284.1"/>
    </source>
</evidence>
<sequence>MEQYTTSTPLPQRQTRLGGLGEALEEPVTGGEPTRANLLAAMQGSTVALEGKIETVAVEVKLLQADLRKVKAKLRALNIRFMLLYTALLKVISGGKTQFFEHPAEVWRWLEIWDRVGPGPSGRSGIGSARTRVDGMDWMRNGEGPAQVSAQQCVDSDSCSRIEIHQDGTIAVVDPEQAVVLVGPLDMEDGVISDDS</sequence>
<accession>A0AAV7RKH4</accession>
<dbReference type="AlphaFoldDB" id="A0AAV7RKH4"/>
<evidence type="ECO:0000313" key="2">
    <source>
        <dbReference type="Proteomes" id="UP001066276"/>
    </source>
</evidence>
<keyword evidence="2" id="KW-1185">Reference proteome</keyword>
<gene>
    <name evidence="1" type="ORF">NDU88_006045</name>
</gene>
<dbReference type="InterPro" id="IPR042566">
    <property type="entry name" value="L1_C"/>
</dbReference>
<name>A0AAV7RKH4_PLEWA</name>
<organism evidence="1 2">
    <name type="scientific">Pleurodeles waltl</name>
    <name type="common">Iberian ribbed newt</name>
    <dbReference type="NCBI Taxonomy" id="8319"/>
    <lineage>
        <taxon>Eukaryota</taxon>
        <taxon>Metazoa</taxon>
        <taxon>Chordata</taxon>
        <taxon>Craniata</taxon>
        <taxon>Vertebrata</taxon>
        <taxon>Euteleostomi</taxon>
        <taxon>Amphibia</taxon>
        <taxon>Batrachia</taxon>
        <taxon>Caudata</taxon>
        <taxon>Salamandroidea</taxon>
        <taxon>Salamandridae</taxon>
        <taxon>Pleurodelinae</taxon>
        <taxon>Pleurodeles</taxon>
    </lineage>
</organism>
<protein>
    <submittedName>
        <fullName evidence="1">Uncharacterized protein</fullName>
    </submittedName>
</protein>
<dbReference type="Gene3D" id="3.30.250.20">
    <property type="entry name" value="L1 transposable element, C-terminal domain"/>
    <property type="match status" value="1"/>
</dbReference>
<comment type="caution">
    <text evidence="1">The sequence shown here is derived from an EMBL/GenBank/DDBJ whole genome shotgun (WGS) entry which is preliminary data.</text>
</comment>